<feature type="domain" description="D-isomer specific 2-hydroxyacid dehydrogenase NAD-binding" evidence="3">
    <location>
        <begin position="101"/>
        <end position="274"/>
    </location>
</feature>
<dbReference type="CDD" id="cd12164">
    <property type="entry name" value="GDH_like_2"/>
    <property type="match status" value="1"/>
</dbReference>
<evidence type="ECO:0000256" key="1">
    <source>
        <dbReference type="ARBA" id="ARBA00023002"/>
    </source>
</evidence>
<sequence>MAILVHLPSFMAAPITAALREAAPDITVWNGREAAVAEEVEAIIAWGLKPGVLPAYPKLRLVCAATAGVDKLLAAPDLPPGMPVTRIVDPGQQTGIAHYVLAMALRHTRALGRYAEQQRRGEWKRHPGRDVSRCRVGVLGLGEIGSEVARMFAAIGYPVSGWSRSAKHLPGVTDFTGDDGLDAMLAQSDILVCTLPLTPRTEGMLNRQTLSRLPKGAFLINVGRGEHVIEPDLVALIDEGHLAGAALDVFAKEPPAADDPVWNHPCIEATPHIAADPSYELVARQCIDNLRRAREGRELLNQVDRQAGY</sequence>
<protein>
    <submittedName>
        <fullName evidence="4">D-3-Phosphoglycerate dehydrogenase</fullName>
        <ecNumber evidence="4">1.1.1.95</ecNumber>
    </submittedName>
</protein>
<evidence type="ECO:0000313" key="4">
    <source>
        <dbReference type="EMBL" id="SCU83073.1"/>
    </source>
</evidence>
<keyword evidence="1 4" id="KW-0560">Oxidoreductase</keyword>
<dbReference type="InterPro" id="IPR036291">
    <property type="entry name" value="NAD(P)-bd_dom_sf"/>
</dbReference>
<dbReference type="AlphaFoldDB" id="A0A1K0IKW4"/>
<dbReference type="RefSeq" id="WP_340527483.1">
    <property type="nucleotide sequence ID" value="NZ_FMSH01000355.1"/>
</dbReference>
<dbReference type="Pfam" id="PF02826">
    <property type="entry name" value="2-Hacid_dh_C"/>
    <property type="match status" value="1"/>
</dbReference>
<name>A0A1K0IKW4_CUPNE</name>
<dbReference type="PANTHER" id="PTHR43333:SF1">
    <property type="entry name" value="D-ISOMER SPECIFIC 2-HYDROXYACID DEHYDROGENASE NAD-BINDING DOMAIN-CONTAINING PROTEIN"/>
    <property type="match status" value="1"/>
</dbReference>
<dbReference type="EMBL" id="FMSH01000355">
    <property type="protein sequence ID" value="SCU83073.1"/>
    <property type="molecule type" value="Genomic_DNA"/>
</dbReference>
<proteinExistence type="predicted"/>
<dbReference type="EC" id="1.1.1.95" evidence="4"/>
<dbReference type="SUPFAM" id="SSF51735">
    <property type="entry name" value="NAD(P)-binding Rossmann-fold domains"/>
    <property type="match status" value="1"/>
</dbReference>
<dbReference type="GO" id="GO:0051287">
    <property type="term" value="F:NAD binding"/>
    <property type="evidence" value="ECO:0007669"/>
    <property type="project" value="InterPro"/>
</dbReference>
<evidence type="ECO:0000256" key="2">
    <source>
        <dbReference type="ARBA" id="ARBA00023027"/>
    </source>
</evidence>
<organism evidence="4">
    <name type="scientific">Cupriavidus necator</name>
    <name type="common">Alcaligenes eutrophus</name>
    <name type="synonym">Ralstonia eutropha</name>
    <dbReference type="NCBI Taxonomy" id="106590"/>
    <lineage>
        <taxon>Bacteria</taxon>
        <taxon>Pseudomonadati</taxon>
        <taxon>Pseudomonadota</taxon>
        <taxon>Betaproteobacteria</taxon>
        <taxon>Burkholderiales</taxon>
        <taxon>Burkholderiaceae</taxon>
        <taxon>Cupriavidus</taxon>
    </lineage>
</organism>
<dbReference type="PANTHER" id="PTHR43333">
    <property type="entry name" value="2-HACID_DH_C DOMAIN-CONTAINING PROTEIN"/>
    <property type="match status" value="1"/>
</dbReference>
<reference evidence="4" key="1">
    <citation type="submission" date="2016-09" db="EMBL/GenBank/DDBJ databases">
        <authorList>
            <person name="Capua I."/>
            <person name="De Benedictis P."/>
            <person name="Joannis T."/>
            <person name="Lombin L.H."/>
            <person name="Cattoli G."/>
        </authorList>
    </citation>
    <scope>NUCLEOTIDE SEQUENCE</scope>
    <source>
        <strain evidence="4">B9</strain>
    </source>
</reference>
<evidence type="ECO:0000259" key="3">
    <source>
        <dbReference type="Pfam" id="PF02826"/>
    </source>
</evidence>
<dbReference type="GO" id="GO:0004617">
    <property type="term" value="F:phosphoglycerate dehydrogenase activity"/>
    <property type="evidence" value="ECO:0007669"/>
    <property type="project" value="UniProtKB-EC"/>
</dbReference>
<keyword evidence="2" id="KW-0520">NAD</keyword>
<accession>A0A1K0IKW4</accession>
<gene>
    <name evidence="4" type="primary">serA</name>
    <name evidence="4" type="ORF">CNECB9_4180010</name>
</gene>
<dbReference type="Gene3D" id="3.40.50.720">
    <property type="entry name" value="NAD(P)-binding Rossmann-like Domain"/>
    <property type="match status" value="2"/>
</dbReference>
<dbReference type="SUPFAM" id="SSF52283">
    <property type="entry name" value="Formate/glycerate dehydrogenase catalytic domain-like"/>
    <property type="match status" value="1"/>
</dbReference>
<dbReference type="InterPro" id="IPR006140">
    <property type="entry name" value="D-isomer_DH_NAD-bd"/>
</dbReference>